<dbReference type="Proteomes" id="UP000233837">
    <property type="component" value="Unassembled WGS sequence"/>
</dbReference>
<evidence type="ECO:0000259" key="4">
    <source>
        <dbReference type="Pfam" id="PF00082"/>
    </source>
</evidence>
<evidence type="ECO:0000256" key="3">
    <source>
        <dbReference type="PROSITE-ProRule" id="PRU01240"/>
    </source>
</evidence>
<dbReference type="InterPro" id="IPR022398">
    <property type="entry name" value="Peptidase_S8_His-AS"/>
</dbReference>
<reference evidence="5 6" key="2">
    <citation type="journal article" date="2017" name="Nature">
        <title>The Apostasia genome and the evolution of orchids.</title>
        <authorList>
            <person name="Zhang G.Q."/>
            <person name="Liu K.W."/>
            <person name="Li Z."/>
            <person name="Lohaus R."/>
            <person name="Hsiao Y.Y."/>
            <person name="Niu S.C."/>
            <person name="Wang J.Y."/>
            <person name="Lin Y.C."/>
            <person name="Xu Q."/>
            <person name="Chen L.J."/>
            <person name="Yoshida K."/>
            <person name="Fujiwara S."/>
            <person name="Wang Z.W."/>
            <person name="Zhang Y.Q."/>
            <person name="Mitsuda N."/>
            <person name="Wang M."/>
            <person name="Liu G.H."/>
            <person name="Pecoraro L."/>
            <person name="Huang H.X."/>
            <person name="Xiao X.J."/>
            <person name="Lin M."/>
            <person name="Wu X.Y."/>
            <person name="Wu W.L."/>
            <person name="Chen Y.Y."/>
            <person name="Chang S.B."/>
            <person name="Sakamoto S."/>
            <person name="Ohme-Takagi M."/>
            <person name="Yagi M."/>
            <person name="Zeng S.J."/>
            <person name="Shen C.Y."/>
            <person name="Yeh C.M."/>
            <person name="Luo Y.B."/>
            <person name="Tsai W.C."/>
            <person name="Van de Peer Y."/>
            <person name="Liu Z.J."/>
        </authorList>
    </citation>
    <scope>NUCLEOTIDE SEQUENCE [LARGE SCALE GENOMIC DNA]</scope>
    <source>
        <tissue evidence="5">The whole plant</tissue>
    </source>
</reference>
<comment type="similarity">
    <text evidence="1 3">Belongs to the peptidase S8 family.</text>
</comment>
<dbReference type="PANTHER" id="PTHR10795">
    <property type="entry name" value="PROPROTEIN CONVERTASE SUBTILISIN/KEXIN"/>
    <property type="match status" value="1"/>
</dbReference>
<keyword evidence="2" id="KW-0732">Signal</keyword>
<dbReference type="GO" id="GO:0004252">
    <property type="term" value="F:serine-type endopeptidase activity"/>
    <property type="evidence" value="ECO:0007669"/>
    <property type="project" value="InterPro"/>
</dbReference>
<organism evidence="5 6">
    <name type="scientific">Dendrobium catenatum</name>
    <dbReference type="NCBI Taxonomy" id="906689"/>
    <lineage>
        <taxon>Eukaryota</taxon>
        <taxon>Viridiplantae</taxon>
        <taxon>Streptophyta</taxon>
        <taxon>Embryophyta</taxon>
        <taxon>Tracheophyta</taxon>
        <taxon>Spermatophyta</taxon>
        <taxon>Magnoliopsida</taxon>
        <taxon>Liliopsida</taxon>
        <taxon>Asparagales</taxon>
        <taxon>Orchidaceae</taxon>
        <taxon>Epidendroideae</taxon>
        <taxon>Malaxideae</taxon>
        <taxon>Dendrobiinae</taxon>
        <taxon>Dendrobium</taxon>
    </lineage>
</organism>
<dbReference type="PROSITE" id="PS51892">
    <property type="entry name" value="SUBTILASE"/>
    <property type="match status" value="1"/>
</dbReference>
<evidence type="ECO:0000256" key="2">
    <source>
        <dbReference type="ARBA" id="ARBA00022729"/>
    </source>
</evidence>
<keyword evidence="6" id="KW-1185">Reference proteome</keyword>
<dbReference type="EMBL" id="KZ505265">
    <property type="protein sequence ID" value="PKU60039.1"/>
    <property type="molecule type" value="Genomic_DNA"/>
</dbReference>
<feature type="domain" description="Peptidase S8/S53" evidence="4">
    <location>
        <begin position="97"/>
        <end position="271"/>
    </location>
</feature>
<name>A0A2I0V9G1_9ASPA</name>
<dbReference type="InterPro" id="IPR000209">
    <property type="entry name" value="Peptidase_S8/S53_dom"/>
</dbReference>
<dbReference type="Gene3D" id="3.40.50.200">
    <property type="entry name" value="Peptidase S8/S53 domain"/>
    <property type="match status" value="1"/>
</dbReference>
<dbReference type="PROSITE" id="PS00137">
    <property type="entry name" value="SUBTILASE_HIS"/>
    <property type="match status" value="1"/>
</dbReference>
<proteinExistence type="inferred from homology"/>
<dbReference type="SUPFAM" id="SSF52743">
    <property type="entry name" value="Subtilisin-like"/>
    <property type="match status" value="1"/>
</dbReference>
<evidence type="ECO:0000256" key="1">
    <source>
        <dbReference type="ARBA" id="ARBA00011073"/>
    </source>
</evidence>
<protein>
    <submittedName>
        <fullName evidence="5">Cucumisin</fullName>
    </submittedName>
</protein>
<evidence type="ECO:0000313" key="6">
    <source>
        <dbReference type="Proteomes" id="UP000233837"/>
    </source>
</evidence>
<gene>
    <name evidence="5" type="ORF">MA16_Dca028682</name>
</gene>
<dbReference type="GO" id="GO:0006508">
    <property type="term" value="P:proteolysis"/>
    <property type="evidence" value="ECO:0007669"/>
    <property type="project" value="InterPro"/>
</dbReference>
<dbReference type="STRING" id="906689.A0A2I0V9G1"/>
<dbReference type="InterPro" id="IPR036852">
    <property type="entry name" value="Peptidase_S8/S53_dom_sf"/>
</dbReference>
<evidence type="ECO:0000313" key="5">
    <source>
        <dbReference type="EMBL" id="PKU60039.1"/>
    </source>
</evidence>
<dbReference type="AlphaFoldDB" id="A0A2I0V9G1"/>
<accession>A0A2I0V9G1</accession>
<comment type="caution">
    <text evidence="3">Lacks conserved residue(s) required for the propagation of feature annotation.</text>
</comment>
<dbReference type="Pfam" id="PF00082">
    <property type="entry name" value="Peptidase_S8"/>
    <property type="match status" value="1"/>
</dbReference>
<dbReference type="InterPro" id="IPR045051">
    <property type="entry name" value="SBT"/>
</dbReference>
<reference evidence="5 6" key="1">
    <citation type="journal article" date="2016" name="Sci. Rep.">
        <title>The Dendrobium catenatum Lindl. genome sequence provides insights into polysaccharide synthase, floral development and adaptive evolution.</title>
        <authorList>
            <person name="Zhang G.Q."/>
            <person name="Xu Q."/>
            <person name="Bian C."/>
            <person name="Tsai W.C."/>
            <person name="Yeh C.M."/>
            <person name="Liu K.W."/>
            <person name="Yoshida K."/>
            <person name="Zhang L.S."/>
            <person name="Chang S.B."/>
            <person name="Chen F."/>
            <person name="Shi Y."/>
            <person name="Su Y.Y."/>
            <person name="Zhang Y.Q."/>
            <person name="Chen L.J."/>
            <person name="Yin Y."/>
            <person name="Lin M."/>
            <person name="Huang H."/>
            <person name="Deng H."/>
            <person name="Wang Z.W."/>
            <person name="Zhu S.L."/>
            <person name="Zhao X."/>
            <person name="Deng C."/>
            <person name="Niu S.C."/>
            <person name="Huang J."/>
            <person name="Wang M."/>
            <person name="Liu G.H."/>
            <person name="Yang H.J."/>
            <person name="Xiao X.J."/>
            <person name="Hsiao Y.Y."/>
            <person name="Wu W.L."/>
            <person name="Chen Y.Y."/>
            <person name="Mitsuda N."/>
            <person name="Ohme-Takagi M."/>
            <person name="Luo Y.B."/>
            <person name="Van de Peer Y."/>
            <person name="Liu Z.J."/>
        </authorList>
    </citation>
    <scope>NUCLEOTIDE SEQUENCE [LARGE SCALE GENOMIC DNA]</scope>
    <source>
        <tissue evidence="5">The whole plant</tissue>
    </source>
</reference>
<sequence length="284" mass="30169">MKYLDAMTHKCTSLTSRDMCSTSSSATVTLRAFTAPSYQTPPSIPASRGWFTLTAMFSAASPPASLRESWRPLRLNPAFSMRSVIAATSLQQPIHQSLIIGIIDTGIMIRSHPSFKDTNMPPQPPPANWKGSYLDAGFPCNNKIIGAKAFYQGANPPVEDISGHGTHVASIAAGNFVKDANVLGMAKGDPASGMASMAYLSIYQVCFVNEGCDMTNIYAGIDQAIVDEVDILSMSISGDPTDKLYEVPISRGSMAAIQYGIIPVASAGNAGPDTGHLVIVRLGY</sequence>